<reference evidence="2 3" key="1">
    <citation type="submission" date="2023-10" db="EMBL/GenBank/DDBJ databases">
        <title>A novel Glycoside Hydrolase 43-Like Enzyme from Clostrdium boliviensis is an Endo-xylanase, and a Candidate for Xylooligosaccharides Production from Different Xylan Substrates.</title>
        <authorList>
            <person name="Alvarez M.T."/>
            <person name="Rocabado-Villegas L.R."/>
            <person name="Salas-Veizaga D.M."/>
            <person name="Linares-Pasten J.A."/>
            <person name="Gudmundsdottir E.E."/>
            <person name="Hreggvidsson G.O."/>
            <person name="Adlercreutz P."/>
            <person name="Nordberg Karlsson E."/>
        </authorList>
    </citation>
    <scope>NUCLEOTIDE SEQUENCE [LARGE SCALE GENOMIC DNA]</scope>
    <source>
        <strain evidence="2 3">E-1</strain>
    </source>
</reference>
<feature type="transmembrane region" description="Helical" evidence="1">
    <location>
        <begin position="35"/>
        <end position="55"/>
    </location>
</feature>
<evidence type="ECO:0000313" key="3">
    <source>
        <dbReference type="Proteomes" id="UP001276854"/>
    </source>
</evidence>
<keyword evidence="3" id="KW-1185">Reference proteome</keyword>
<gene>
    <name evidence="2" type="ORF">RZO55_25095</name>
</gene>
<keyword evidence="1" id="KW-0812">Transmembrane</keyword>
<sequence length="193" mass="21322">MNQRLQAKDLINVGMFTALYFVCFFATGMLGYIPIFLVLLPLFCPLVAGIPFVLYLTKVKKFGMVTITGTILGILMFITGHPWPVLVSGSAFGFLGDLVMKAGNYLSWKNLLIGYVVFSEWILGALAPFFFMRETYFAAIRAGYGDTYTDTLMKLTPMWVFYCMILLAIAGGTAGAYLGKAVLKKHFKKAGIA</sequence>
<dbReference type="Pfam" id="PF09605">
    <property type="entry name" value="Trep_Strep"/>
    <property type="match status" value="1"/>
</dbReference>
<evidence type="ECO:0000313" key="2">
    <source>
        <dbReference type="EMBL" id="MDW2800852.1"/>
    </source>
</evidence>
<keyword evidence="1" id="KW-0472">Membrane</keyword>
<dbReference type="RefSeq" id="WP_318067014.1">
    <property type="nucleotide sequence ID" value="NZ_JAWONS010000329.1"/>
</dbReference>
<keyword evidence="1" id="KW-1133">Transmembrane helix</keyword>
<feature type="transmembrane region" description="Helical" evidence="1">
    <location>
        <begin position="159"/>
        <end position="179"/>
    </location>
</feature>
<name>A0ABU4GT85_9CLOT</name>
<feature type="transmembrane region" description="Helical" evidence="1">
    <location>
        <begin position="62"/>
        <end position="78"/>
    </location>
</feature>
<organism evidence="2 3">
    <name type="scientific">Clostridium boliviensis</name>
    <dbReference type="NCBI Taxonomy" id="318465"/>
    <lineage>
        <taxon>Bacteria</taxon>
        <taxon>Bacillati</taxon>
        <taxon>Bacillota</taxon>
        <taxon>Clostridia</taxon>
        <taxon>Eubacteriales</taxon>
        <taxon>Clostridiaceae</taxon>
        <taxon>Clostridium</taxon>
    </lineage>
</organism>
<dbReference type="InterPro" id="IPR011733">
    <property type="entry name" value="CHP02185_IM"/>
</dbReference>
<accession>A0ABU4GT85</accession>
<dbReference type="EMBL" id="JAWONS010000329">
    <property type="protein sequence ID" value="MDW2800852.1"/>
    <property type="molecule type" value="Genomic_DNA"/>
</dbReference>
<evidence type="ECO:0000256" key="1">
    <source>
        <dbReference type="SAM" id="Phobius"/>
    </source>
</evidence>
<dbReference type="Proteomes" id="UP001276854">
    <property type="component" value="Unassembled WGS sequence"/>
</dbReference>
<protein>
    <submittedName>
        <fullName evidence="2">MptD family putative ECF transporter S component</fullName>
    </submittedName>
</protein>
<dbReference type="NCBIfam" id="TIGR02185">
    <property type="entry name" value="Trep_Strep"/>
    <property type="match status" value="1"/>
</dbReference>
<proteinExistence type="predicted"/>
<feature type="transmembrane region" description="Helical" evidence="1">
    <location>
        <begin position="112"/>
        <end position="131"/>
    </location>
</feature>
<comment type="caution">
    <text evidence="2">The sequence shown here is derived from an EMBL/GenBank/DDBJ whole genome shotgun (WGS) entry which is preliminary data.</text>
</comment>
<feature type="transmembrane region" description="Helical" evidence="1">
    <location>
        <begin position="12"/>
        <end position="29"/>
    </location>
</feature>